<keyword evidence="11 15" id="KW-0233">DNA recombination</keyword>
<dbReference type="InterPro" id="IPR000977">
    <property type="entry name" value="DNA_ligase_ATP-dep"/>
</dbReference>
<dbReference type="InterPro" id="IPR001357">
    <property type="entry name" value="BRCT_dom"/>
</dbReference>
<dbReference type="GO" id="GO:0032807">
    <property type="term" value="C:DNA ligase IV complex"/>
    <property type="evidence" value="ECO:0007669"/>
    <property type="project" value="TreeGrafter"/>
</dbReference>
<dbReference type="PANTHER" id="PTHR45997:SF1">
    <property type="entry name" value="DNA LIGASE 4"/>
    <property type="match status" value="1"/>
</dbReference>
<evidence type="ECO:0000256" key="9">
    <source>
        <dbReference type="ARBA" id="ARBA00022840"/>
    </source>
</evidence>
<proteinExistence type="inferred from homology"/>
<dbReference type="RefSeq" id="XP_051606997.1">
    <property type="nucleotide sequence ID" value="XM_051753972.1"/>
</dbReference>
<name>A0AAD5BB17_9ASCO</name>
<dbReference type="PROSITE" id="PS50172">
    <property type="entry name" value="BRCT"/>
    <property type="match status" value="1"/>
</dbReference>
<gene>
    <name evidence="19" type="ORF">KGF57_004460</name>
</gene>
<keyword evidence="4 15" id="KW-0436">Ligase</keyword>
<evidence type="ECO:0000256" key="6">
    <source>
        <dbReference type="ARBA" id="ARBA00022737"/>
    </source>
</evidence>
<feature type="domain" description="BRCT" evidence="18">
    <location>
        <begin position="682"/>
        <end position="778"/>
    </location>
</feature>
<reference evidence="19 20" key="1">
    <citation type="journal article" date="2022" name="DNA Res.">
        <title>Genome analysis of five recently described species of the CUG-Ser clade uncovers Candida theae as a new hybrid lineage with pathogenic potential in the Candida parapsilosis species complex.</title>
        <authorList>
            <person name="Mixao V."/>
            <person name="Del Olmo V."/>
            <person name="Hegedusova E."/>
            <person name="Saus E."/>
            <person name="Pryszcz L."/>
            <person name="Cillingova A."/>
            <person name="Nosek J."/>
            <person name="Gabaldon T."/>
        </authorList>
    </citation>
    <scope>NUCLEOTIDE SEQUENCE [LARGE SCALE GENOMIC DNA]</scope>
    <source>
        <strain evidence="19 20">CBS 12239</strain>
    </source>
</reference>
<dbReference type="Pfam" id="PF04675">
    <property type="entry name" value="DNA_ligase_A_N"/>
    <property type="match status" value="1"/>
</dbReference>
<organism evidence="19 20">
    <name type="scientific">Candida theae</name>
    <dbReference type="NCBI Taxonomy" id="1198502"/>
    <lineage>
        <taxon>Eukaryota</taxon>
        <taxon>Fungi</taxon>
        <taxon>Dikarya</taxon>
        <taxon>Ascomycota</taxon>
        <taxon>Saccharomycotina</taxon>
        <taxon>Pichiomycetes</taxon>
        <taxon>Debaryomycetaceae</taxon>
        <taxon>Candida/Lodderomyces clade</taxon>
        <taxon>Candida</taxon>
    </lineage>
</organism>
<comment type="caution">
    <text evidence="19">The sequence shown here is derived from an EMBL/GenBank/DDBJ whole genome shotgun (WGS) entry which is preliminary data.</text>
</comment>
<dbReference type="GO" id="GO:0003677">
    <property type="term" value="F:DNA binding"/>
    <property type="evidence" value="ECO:0007669"/>
    <property type="project" value="InterPro"/>
</dbReference>
<sequence length="944" mass="110558">MSSCLLDNVLPPPPNNIDPTFTLLANELFDKLDAVNRHNLQEASTITERRAQIINDFIATFRTHIGNDILQSAKLIFPEKASRLYFIKEVALARLIIKMYKIPKDTEEYNLLHFWNRSYQKSKRFAVDERKIRDLPLQSARIIATRRPFVERCKEYTVPQIDSILDDLSMAKQSQDHSEILQPLFDNLRIEEVRWLIQIVLKKPILIHMEKYFFNSWHPDGYRLYSICNNLETTFNLLTDPNKRFDRGELAIHPRYKFKPQLAEKLTTNYNVVVRKLQKKQEMDPQYEGLFNQLQLESKFYIEEKMDGDRMMLHKEGNRFKFFSRRLKDYSFLYGESFQFGSLTKYLRDAFANNIDSIILDGEMVAYDYKRQAILPFGTLKSSAIQESVRQFTTIDHYDQQTSHPYYIIFDILYLNGRDLSNYPLFFRKNVLDRIIKSVPYRFEVHDARLGSSSADIEKAIREVVTSRSEGLVLKHVQSRYVIDGFRNPNWIKVKPEYLEKFGENLDLVVIGKNPGVKSSYMMGLQNRDQESADYGAYYSFCMCANGFEIEEFDKIERLTNGRWVNTAQQMPPPSLIKFGRKKPDFWIDPKHSLVLEIRARSVDVRPEATFAVGTTLHNMHCRRIRDDKSVEECISMQEYVELKQNYMQDLSLKSQAATTKKKELTKLTSFNEPSDLKQVAIESDLFASFEFLILSDKRDPHGGTITIEELKTLVKRFGGHLVNSIDAETSLQILVITEKNLPTSQRYLVQGLDLIRPSWIFECIKRNHIVQMEPCFLFDSQNLDLYNQRVDEFGDSYTVHSPIDQINAPRLTRNEVNQLRLEFDWDESIRPKFYLFEGITFYVLGESIASQLVRDRIERFNGEVIADYVNCGYIVVPNFEEEEEEFQVETVATLSRMYREIDQGLRITGGRFTSRIPFTVVEQFVHDSIESNSVADPEDYKFY</sequence>
<dbReference type="SUPFAM" id="SSF52113">
    <property type="entry name" value="BRCT domain"/>
    <property type="match status" value="1"/>
</dbReference>
<keyword evidence="8 15" id="KW-0227">DNA damage</keyword>
<evidence type="ECO:0000256" key="13">
    <source>
        <dbReference type="ARBA" id="ARBA00023242"/>
    </source>
</evidence>
<dbReference type="Pfam" id="PF16589">
    <property type="entry name" value="BRCT_2"/>
    <property type="match status" value="1"/>
</dbReference>
<protein>
    <recommendedName>
        <fullName evidence="15">DNA ligase</fullName>
        <ecNumber evidence="15">6.5.1.1</ecNumber>
    </recommendedName>
</protein>
<dbReference type="Gene3D" id="1.10.3260.10">
    <property type="entry name" value="DNA ligase, ATP-dependent, N-terminal domain"/>
    <property type="match status" value="1"/>
</dbReference>
<dbReference type="GeneID" id="76152504"/>
<dbReference type="InterPro" id="IPR036599">
    <property type="entry name" value="DNA_ligase_N_sf"/>
</dbReference>
<evidence type="ECO:0000256" key="2">
    <source>
        <dbReference type="ARBA" id="ARBA00004123"/>
    </source>
</evidence>
<evidence type="ECO:0000256" key="4">
    <source>
        <dbReference type="ARBA" id="ARBA00022598"/>
    </source>
</evidence>
<dbReference type="Gene3D" id="2.40.50.140">
    <property type="entry name" value="Nucleic acid-binding proteins"/>
    <property type="match status" value="1"/>
</dbReference>
<evidence type="ECO:0000256" key="7">
    <source>
        <dbReference type="ARBA" id="ARBA00022741"/>
    </source>
</evidence>
<evidence type="ECO:0000256" key="16">
    <source>
        <dbReference type="RuleBase" id="RU004196"/>
    </source>
</evidence>
<dbReference type="InterPro" id="IPR016059">
    <property type="entry name" value="DNA_ligase_ATP-dep_CS"/>
</dbReference>
<comment type="cofactor">
    <cofactor evidence="1">
        <name>Mg(2+)</name>
        <dbReference type="ChEBI" id="CHEBI:18420"/>
    </cofactor>
</comment>
<dbReference type="InterPro" id="IPR012340">
    <property type="entry name" value="NA-bd_OB-fold"/>
</dbReference>
<keyword evidence="6" id="KW-0677">Repeat</keyword>
<dbReference type="Gene3D" id="3.30.470.30">
    <property type="entry name" value="DNA ligase/mRNA capping enzyme"/>
    <property type="match status" value="1"/>
</dbReference>
<dbReference type="GO" id="GO:0046872">
    <property type="term" value="F:metal ion binding"/>
    <property type="evidence" value="ECO:0007669"/>
    <property type="project" value="UniProtKB-KW"/>
</dbReference>
<dbReference type="SMART" id="SM00292">
    <property type="entry name" value="BRCT"/>
    <property type="match status" value="2"/>
</dbReference>
<keyword evidence="5" id="KW-0479">Metal-binding</keyword>
<keyword evidence="10" id="KW-0460">Magnesium</keyword>
<dbReference type="InterPro" id="IPR036420">
    <property type="entry name" value="BRCT_dom_sf"/>
</dbReference>
<evidence type="ECO:0000256" key="8">
    <source>
        <dbReference type="ARBA" id="ARBA00022763"/>
    </source>
</evidence>
<evidence type="ECO:0000313" key="20">
    <source>
        <dbReference type="Proteomes" id="UP001204833"/>
    </source>
</evidence>
<keyword evidence="9 15" id="KW-0067">ATP-binding</keyword>
<evidence type="ECO:0000259" key="17">
    <source>
        <dbReference type="PROSITE" id="PS50160"/>
    </source>
</evidence>
<evidence type="ECO:0000256" key="3">
    <source>
        <dbReference type="ARBA" id="ARBA00007572"/>
    </source>
</evidence>
<dbReference type="InterPro" id="IPR012308">
    <property type="entry name" value="DNA_ligase_ATP-dep_N"/>
</dbReference>
<dbReference type="PANTHER" id="PTHR45997">
    <property type="entry name" value="DNA LIGASE 4"/>
    <property type="match status" value="1"/>
</dbReference>
<dbReference type="CDD" id="cd07903">
    <property type="entry name" value="Adenylation_DNA_ligase_IV"/>
    <property type="match status" value="1"/>
</dbReference>
<dbReference type="GO" id="GO:0006297">
    <property type="term" value="P:nucleotide-excision repair, DNA gap filling"/>
    <property type="evidence" value="ECO:0007669"/>
    <property type="project" value="TreeGrafter"/>
</dbReference>
<dbReference type="InterPro" id="IPR044125">
    <property type="entry name" value="Adenylation_DNA_ligase_IV"/>
</dbReference>
<dbReference type="EC" id="6.5.1.1" evidence="15"/>
<evidence type="ECO:0000256" key="14">
    <source>
        <dbReference type="ARBA" id="ARBA00034003"/>
    </source>
</evidence>
<evidence type="ECO:0000256" key="10">
    <source>
        <dbReference type="ARBA" id="ARBA00022842"/>
    </source>
</evidence>
<evidence type="ECO:0000256" key="12">
    <source>
        <dbReference type="ARBA" id="ARBA00023204"/>
    </source>
</evidence>
<accession>A0AAD5BB17</accession>
<keyword evidence="7 15" id="KW-0547">Nucleotide-binding</keyword>
<dbReference type="AlphaFoldDB" id="A0AAD5BB17"/>
<evidence type="ECO:0000313" key="19">
    <source>
        <dbReference type="EMBL" id="KAI5949950.1"/>
    </source>
</evidence>
<dbReference type="PROSITE" id="PS00697">
    <property type="entry name" value="DNA_LIGASE_A1"/>
    <property type="match status" value="1"/>
</dbReference>
<dbReference type="SUPFAM" id="SSF50249">
    <property type="entry name" value="Nucleic acid-binding proteins"/>
    <property type="match status" value="1"/>
</dbReference>
<dbReference type="PROSITE" id="PS50160">
    <property type="entry name" value="DNA_LIGASE_A3"/>
    <property type="match status" value="1"/>
</dbReference>
<evidence type="ECO:0000256" key="15">
    <source>
        <dbReference type="RuleBase" id="RU000617"/>
    </source>
</evidence>
<keyword evidence="20" id="KW-1185">Reference proteome</keyword>
<keyword evidence="12 15" id="KW-0234">DNA repair</keyword>
<dbReference type="GO" id="GO:0071897">
    <property type="term" value="P:DNA biosynthetic process"/>
    <property type="evidence" value="ECO:0007669"/>
    <property type="project" value="InterPro"/>
</dbReference>
<dbReference type="Gene3D" id="3.40.50.10190">
    <property type="entry name" value="BRCT domain"/>
    <property type="match status" value="1"/>
</dbReference>
<dbReference type="InterPro" id="IPR012310">
    <property type="entry name" value="DNA_ligase_ATP-dep_cent"/>
</dbReference>
<dbReference type="GO" id="GO:0006303">
    <property type="term" value="P:double-strand break repair via nonhomologous end joining"/>
    <property type="evidence" value="ECO:0007669"/>
    <property type="project" value="TreeGrafter"/>
</dbReference>
<comment type="subcellular location">
    <subcellularLocation>
        <location evidence="2">Nucleus</location>
    </subcellularLocation>
</comment>
<evidence type="ECO:0000259" key="18">
    <source>
        <dbReference type="PROSITE" id="PS50172"/>
    </source>
</evidence>
<feature type="domain" description="ATP-dependent DNA ligase family profile" evidence="17">
    <location>
        <begin position="398"/>
        <end position="527"/>
    </location>
</feature>
<dbReference type="GO" id="GO:0006310">
    <property type="term" value="P:DNA recombination"/>
    <property type="evidence" value="ECO:0007669"/>
    <property type="project" value="UniProtKB-KW"/>
</dbReference>
<dbReference type="InterPro" id="IPR029710">
    <property type="entry name" value="LIG4"/>
</dbReference>
<dbReference type="Proteomes" id="UP001204833">
    <property type="component" value="Unassembled WGS sequence"/>
</dbReference>
<dbReference type="GO" id="GO:0003910">
    <property type="term" value="F:DNA ligase (ATP) activity"/>
    <property type="evidence" value="ECO:0007669"/>
    <property type="project" value="UniProtKB-EC"/>
</dbReference>
<dbReference type="Pfam" id="PF01068">
    <property type="entry name" value="DNA_ligase_A_M"/>
    <property type="match status" value="1"/>
</dbReference>
<dbReference type="EMBL" id="JAIHNG010000161">
    <property type="protein sequence ID" value="KAI5949950.1"/>
    <property type="molecule type" value="Genomic_DNA"/>
</dbReference>
<evidence type="ECO:0000256" key="11">
    <source>
        <dbReference type="ARBA" id="ARBA00023172"/>
    </source>
</evidence>
<evidence type="ECO:0000256" key="1">
    <source>
        <dbReference type="ARBA" id="ARBA00001946"/>
    </source>
</evidence>
<dbReference type="CDD" id="cd07968">
    <property type="entry name" value="OBF_DNA_ligase_IV"/>
    <property type="match status" value="1"/>
</dbReference>
<dbReference type="GO" id="GO:0005524">
    <property type="term" value="F:ATP binding"/>
    <property type="evidence" value="ECO:0007669"/>
    <property type="project" value="UniProtKB-KW"/>
</dbReference>
<dbReference type="NCBIfam" id="TIGR00574">
    <property type="entry name" value="dnl1"/>
    <property type="match status" value="1"/>
</dbReference>
<evidence type="ECO:0000256" key="5">
    <source>
        <dbReference type="ARBA" id="ARBA00022723"/>
    </source>
</evidence>
<comment type="catalytic activity">
    <reaction evidence="14 15">
        <text>ATP + (deoxyribonucleotide)n-3'-hydroxyl + 5'-phospho-(deoxyribonucleotide)m = (deoxyribonucleotide)n+m + AMP + diphosphate.</text>
        <dbReference type="EC" id="6.5.1.1"/>
    </reaction>
</comment>
<dbReference type="SUPFAM" id="SSF56091">
    <property type="entry name" value="DNA ligase/mRNA capping enzyme, catalytic domain"/>
    <property type="match status" value="1"/>
</dbReference>
<comment type="similarity">
    <text evidence="3 16">Belongs to the ATP-dependent DNA ligase family.</text>
</comment>
<keyword evidence="13" id="KW-0539">Nucleus</keyword>